<evidence type="ECO:0000313" key="1">
    <source>
        <dbReference type="EMBL" id="MCB4824751.1"/>
    </source>
</evidence>
<gene>
    <name evidence="1" type="ORF">LHA35_23760</name>
</gene>
<organism evidence="1 2">
    <name type="scientific">Roseicella aerolata</name>
    <dbReference type="NCBI Taxonomy" id="2883479"/>
    <lineage>
        <taxon>Bacteria</taxon>
        <taxon>Pseudomonadati</taxon>
        <taxon>Pseudomonadota</taxon>
        <taxon>Alphaproteobacteria</taxon>
        <taxon>Acetobacterales</taxon>
        <taxon>Roseomonadaceae</taxon>
        <taxon>Roseicella</taxon>
    </lineage>
</organism>
<name>A0A9X1IH52_9PROT</name>
<dbReference type="RefSeq" id="WP_226613195.1">
    <property type="nucleotide sequence ID" value="NZ_JAJAQI010000051.1"/>
</dbReference>
<protein>
    <submittedName>
        <fullName evidence="1">Uncharacterized protein</fullName>
    </submittedName>
</protein>
<comment type="caution">
    <text evidence="1">The sequence shown here is derived from an EMBL/GenBank/DDBJ whole genome shotgun (WGS) entry which is preliminary data.</text>
</comment>
<reference evidence="1" key="1">
    <citation type="submission" date="2021-10" db="EMBL/GenBank/DDBJ databases">
        <title>Roseicella aerolatum sp. nov., isolated from aerosols of e-waste dismantling site.</title>
        <authorList>
            <person name="Qin T."/>
        </authorList>
    </citation>
    <scope>NUCLEOTIDE SEQUENCE</scope>
    <source>
        <strain evidence="1">GB24</strain>
    </source>
</reference>
<dbReference type="Proteomes" id="UP001139311">
    <property type="component" value="Unassembled WGS sequence"/>
</dbReference>
<evidence type="ECO:0000313" key="2">
    <source>
        <dbReference type="Proteomes" id="UP001139311"/>
    </source>
</evidence>
<proteinExistence type="predicted"/>
<sequence length="64" mass="7009">MIIGHGGTSRTVQTAAIWGRGPEALARLEANNAAIQRLRCRIEAVPGTRLRSKQMVEGRERPEA</sequence>
<keyword evidence="2" id="KW-1185">Reference proteome</keyword>
<dbReference type="AlphaFoldDB" id="A0A9X1IH52"/>
<accession>A0A9X1IH52</accession>
<dbReference type="EMBL" id="JAJAQI010000051">
    <property type="protein sequence ID" value="MCB4824751.1"/>
    <property type="molecule type" value="Genomic_DNA"/>
</dbReference>